<dbReference type="EMBL" id="BDCO01000002">
    <property type="protein sequence ID" value="GAT33292.1"/>
    <property type="molecule type" value="Genomic_DNA"/>
</dbReference>
<organism evidence="1 2">
    <name type="scientific">Terrimicrobium sacchariphilum</name>
    <dbReference type="NCBI Taxonomy" id="690879"/>
    <lineage>
        <taxon>Bacteria</taxon>
        <taxon>Pseudomonadati</taxon>
        <taxon>Verrucomicrobiota</taxon>
        <taxon>Terrimicrobiia</taxon>
        <taxon>Terrimicrobiales</taxon>
        <taxon>Terrimicrobiaceae</taxon>
        <taxon>Terrimicrobium</taxon>
    </lineage>
</organism>
<dbReference type="AlphaFoldDB" id="A0A146G7F7"/>
<protein>
    <submittedName>
        <fullName evidence="1">Uncharacterized protein</fullName>
    </submittedName>
</protein>
<gene>
    <name evidence="1" type="ORF">TSACC_21705</name>
</gene>
<dbReference type="RefSeq" id="WP_153811360.1">
    <property type="nucleotide sequence ID" value="NZ_BDCO01000002.1"/>
</dbReference>
<proteinExistence type="predicted"/>
<dbReference type="Proteomes" id="UP000076023">
    <property type="component" value="Unassembled WGS sequence"/>
</dbReference>
<evidence type="ECO:0000313" key="2">
    <source>
        <dbReference type="Proteomes" id="UP000076023"/>
    </source>
</evidence>
<accession>A0A146G7F7</accession>
<keyword evidence="2" id="KW-1185">Reference proteome</keyword>
<dbReference type="InParanoid" id="A0A146G7F7"/>
<dbReference type="OrthoDB" id="9572959at2"/>
<evidence type="ECO:0000313" key="1">
    <source>
        <dbReference type="EMBL" id="GAT33292.1"/>
    </source>
</evidence>
<name>A0A146G7F7_TERSA</name>
<comment type="caution">
    <text evidence="1">The sequence shown here is derived from an EMBL/GenBank/DDBJ whole genome shotgun (WGS) entry which is preliminary data.</text>
</comment>
<dbReference type="STRING" id="690879.TSACC_21705"/>
<sequence length="153" mass="15618">MATVLTDVATFQASTNPKDRGDANKVSAEIRIAEAVYTTTAGWSDGDIINVVTLPIGAIVLPERSWVATEATGGTGTAISKIGDASDDDRYSSTSITLTSAATIAVTAASSTGTIVRTPVTSATNTIKATCALSSSTVTAGKKIRFSIAYILP</sequence>
<reference evidence="2" key="1">
    <citation type="journal article" date="2017" name="Genome Announc.">
        <title>Draft Genome Sequence of Terrimicrobium sacchariphilum NM-5T, a Facultative Anaerobic Soil Bacterium of the Class Spartobacteria.</title>
        <authorList>
            <person name="Qiu Y.L."/>
            <person name="Tourlousse D.M."/>
            <person name="Matsuura N."/>
            <person name="Ohashi A."/>
            <person name="Sekiguchi Y."/>
        </authorList>
    </citation>
    <scope>NUCLEOTIDE SEQUENCE [LARGE SCALE GENOMIC DNA]</scope>
    <source>
        <strain evidence="2">NM-5</strain>
    </source>
</reference>